<protein>
    <submittedName>
        <fullName evidence="9">MotA/TolQ/ExbB proton channel family protein</fullName>
    </submittedName>
</protein>
<keyword evidence="2" id="KW-1003">Cell membrane</keyword>
<feature type="domain" description="MotA/TolQ/ExbB proton channel" evidence="8">
    <location>
        <begin position="17"/>
        <end position="90"/>
    </location>
</feature>
<evidence type="ECO:0000256" key="1">
    <source>
        <dbReference type="ARBA" id="ARBA00004651"/>
    </source>
</evidence>
<proteinExistence type="inferred from homology"/>
<feature type="transmembrane region" description="Helical" evidence="7">
    <location>
        <begin position="111"/>
        <end position="136"/>
    </location>
</feature>
<feature type="transmembrane region" description="Helical" evidence="7">
    <location>
        <begin position="26"/>
        <end position="53"/>
    </location>
</feature>
<evidence type="ECO:0000256" key="3">
    <source>
        <dbReference type="ARBA" id="ARBA00022692"/>
    </source>
</evidence>
<accession>A0ABY9EG96</accession>
<dbReference type="EMBL" id="CP098023">
    <property type="protein sequence ID" value="WKD51123.1"/>
    <property type="molecule type" value="Genomic_DNA"/>
</dbReference>
<evidence type="ECO:0000256" key="6">
    <source>
        <dbReference type="RuleBase" id="RU004057"/>
    </source>
</evidence>
<keyword evidence="10" id="KW-1185">Reference proteome</keyword>
<dbReference type="RefSeq" id="WP_301418092.1">
    <property type="nucleotide sequence ID" value="NZ_CP098023.1"/>
</dbReference>
<evidence type="ECO:0000259" key="8">
    <source>
        <dbReference type="Pfam" id="PF01618"/>
    </source>
</evidence>
<organism evidence="9 10">
    <name type="scientific">Microbulbifer spongiae</name>
    <dbReference type="NCBI Taxonomy" id="2944933"/>
    <lineage>
        <taxon>Bacteria</taxon>
        <taxon>Pseudomonadati</taxon>
        <taxon>Pseudomonadota</taxon>
        <taxon>Gammaproteobacteria</taxon>
        <taxon>Cellvibrionales</taxon>
        <taxon>Microbulbiferaceae</taxon>
        <taxon>Microbulbifer</taxon>
    </lineage>
</organism>
<evidence type="ECO:0000313" key="9">
    <source>
        <dbReference type="EMBL" id="WKD51123.1"/>
    </source>
</evidence>
<sequence>MSNLNYKSPNSTLIEVSVQTSAVGKWLALIGSITLLSLPIGIISTIISMYQLFQEITVQGARSSEFIANGMSEALIPTILGLIYSLPGAILLCVSIVFFRHRRPWVFRVSIAASIVVFLLFPIGTVVSLIIIFMLVKHKHSFYVCGNWALNKRKQ</sequence>
<dbReference type="InterPro" id="IPR002898">
    <property type="entry name" value="MotA_ExbB_proton_chnl"/>
</dbReference>
<evidence type="ECO:0000313" key="10">
    <source>
        <dbReference type="Proteomes" id="UP001321520"/>
    </source>
</evidence>
<evidence type="ECO:0000256" key="5">
    <source>
        <dbReference type="ARBA" id="ARBA00023136"/>
    </source>
</evidence>
<keyword evidence="6" id="KW-0653">Protein transport</keyword>
<gene>
    <name evidence="9" type="ORF">M8T91_06810</name>
</gene>
<dbReference type="Pfam" id="PF01618">
    <property type="entry name" value="MotA_ExbB"/>
    <property type="match status" value="1"/>
</dbReference>
<keyword evidence="6" id="KW-0813">Transport</keyword>
<name>A0ABY9EG96_9GAMM</name>
<keyword evidence="3 7" id="KW-0812">Transmembrane</keyword>
<keyword evidence="5 7" id="KW-0472">Membrane</keyword>
<evidence type="ECO:0000256" key="7">
    <source>
        <dbReference type="SAM" id="Phobius"/>
    </source>
</evidence>
<reference evidence="9 10" key="1">
    <citation type="submission" date="2022-05" db="EMBL/GenBank/DDBJ databases">
        <title>Microbulbifer sp. nov., isolated from sponge.</title>
        <authorList>
            <person name="Gao L."/>
        </authorList>
    </citation>
    <scope>NUCLEOTIDE SEQUENCE [LARGE SCALE GENOMIC DNA]</scope>
    <source>
        <strain evidence="9 10">MI-G</strain>
    </source>
</reference>
<keyword evidence="4 7" id="KW-1133">Transmembrane helix</keyword>
<evidence type="ECO:0000256" key="2">
    <source>
        <dbReference type="ARBA" id="ARBA00022475"/>
    </source>
</evidence>
<feature type="transmembrane region" description="Helical" evidence="7">
    <location>
        <begin position="74"/>
        <end position="99"/>
    </location>
</feature>
<comment type="subcellular location">
    <subcellularLocation>
        <location evidence="1">Cell membrane</location>
        <topology evidence="1">Multi-pass membrane protein</topology>
    </subcellularLocation>
    <subcellularLocation>
        <location evidence="6">Membrane</location>
        <topology evidence="6">Multi-pass membrane protein</topology>
    </subcellularLocation>
</comment>
<comment type="similarity">
    <text evidence="6">Belongs to the exbB/tolQ family.</text>
</comment>
<dbReference type="Proteomes" id="UP001321520">
    <property type="component" value="Chromosome"/>
</dbReference>
<evidence type="ECO:0000256" key="4">
    <source>
        <dbReference type="ARBA" id="ARBA00022989"/>
    </source>
</evidence>